<reference evidence="8" key="1">
    <citation type="journal article" date="2021" name="PeerJ">
        <title>Extensive microbial diversity within the chicken gut microbiome revealed by metagenomics and culture.</title>
        <authorList>
            <person name="Gilroy R."/>
            <person name="Ravi A."/>
            <person name="Getino M."/>
            <person name="Pursley I."/>
            <person name="Horton D.L."/>
            <person name="Alikhan N.F."/>
            <person name="Baker D."/>
            <person name="Gharbi K."/>
            <person name="Hall N."/>
            <person name="Watson M."/>
            <person name="Adriaenssens E.M."/>
            <person name="Foster-Nyarko E."/>
            <person name="Jarju S."/>
            <person name="Secka A."/>
            <person name="Antonio M."/>
            <person name="Oren A."/>
            <person name="Chaudhuri R.R."/>
            <person name="La Ragione R."/>
            <person name="Hildebrand F."/>
            <person name="Pallen M.J."/>
        </authorList>
    </citation>
    <scope>NUCLEOTIDE SEQUENCE</scope>
    <source>
        <strain evidence="8">ChiGjej3B3-11674</strain>
    </source>
</reference>
<feature type="region of interest" description="Disordered" evidence="6">
    <location>
        <begin position="158"/>
        <end position="177"/>
    </location>
</feature>
<keyword evidence="3" id="KW-0547">Nucleotide-binding</keyword>
<name>A0A9D2R2I8_9FIRM</name>
<dbReference type="GO" id="GO:0005524">
    <property type="term" value="F:ATP binding"/>
    <property type="evidence" value="ECO:0007669"/>
    <property type="project" value="UniProtKB-KW"/>
</dbReference>
<organism evidence="8 9">
    <name type="scientific">Candidatus Mediterraneibacter tabaqchaliae</name>
    <dbReference type="NCBI Taxonomy" id="2838689"/>
    <lineage>
        <taxon>Bacteria</taxon>
        <taxon>Bacillati</taxon>
        <taxon>Bacillota</taxon>
        <taxon>Clostridia</taxon>
        <taxon>Lachnospirales</taxon>
        <taxon>Lachnospiraceae</taxon>
        <taxon>Mediterraneibacter</taxon>
    </lineage>
</organism>
<reference evidence="8" key="2">
    <citation type="submission" date="2021-04" db="EMBL/GenBank/DDBJ databases">
        <authorList>
            <person name="Gilroy R."/>
        </authorList>
    </citation>
    <scope>NUCLEOTIDE SEQUENCE</scope>
    <source>
        <strain evidence="8">ChiGjej3B3-11674</strain>
    </source>
</reference>
<dbReference type="Pfam" id="PF08543">
    <property type="entry name" value="Phos_pyr_kin"/>
    <property type="match status" value="1"/>
</dbReference>
<protein>
    <recommendedName>
        <fullName evidence="1">pyridoxal kinase</fullName>
        <ecNumber evidence="1">2.7.1.35</ecNumber>
    </recommendedName>
</protein>
<feature type="domain" description="Pyridoxamine kinase/Phosphomethylpyrimidine kinase" evidence="7">
    <location>
        <begin position="186"/>
        <end position="286"/>
    </location>
</feature>
<dbReference type="InterPro" id="IPR029056">
    <property type="entry name" value="Ribokinase-like"/>
</dbReference>
<proteinExistence type="predicted"/>
<evidence type="ECO:0000256" key="1">
    <source>
        <dbReference type="ARBA" id="ARBA00012104"/>
    </source>
</evidence>
<dbReference type="PANTHER" id="PTHR10534">
    <property type="entry name" value="PYRIDOXAL KINASE"/>
    <property type="match status" value="1"/>
</dbReference>
<dbReference type="AlphaFoldDB" id="A0A9D2R2I8"/>
<evidence type="ECO:0000256" key="6">
    <source>
        <dbReference type="SAM" id="MobiDB-lite"/>
    </source>
</evidence>
<gene>
    <name evidence="8" type="ORF">H9911_06610</name>
</gene>
<dbReference type="GO" id="GO:0009443">
    <property type="term" value="P:pyridoxal 5'-phosphate salvage"/>
    <property type="evidence" value="ECO:0007669"/>
    <property type="project" value="InterPro"/>
</dbReference>
<dbReference type="EMBL" id="DWUV01000124">
    <property type="protein sequence ID" value="HJD34193.1"/>
    <property type="molecule type" value="Genomic_DNA"/>
</dbReference>
<evidence type="ECO:0000256" key="5">
    <source>
        <dbReference type="ARBA" id="ARBA00022840"/>
    </source>
</evidence>
<evidence type="ECO:0000256" key="2">
    <source>
        <dbReference type="ARBA" id="ARBA00022679"/>
    </source>
</evidence>
<dbReference type="InterPro" id="IPR013749">
    <property type="entry name" value="PM/HMP-P_kinase-1"/>
</dbReference>
<dbReference type="InterPro" id="IPR004625">
    <property type="entry name" value="PyrdxlKinase"/>
</dbReference>
<dbReference type="GO" id="GO:0005829">
    <property type="term" value="C:cytosol"/>
    <property type="evidence" value="ECO:0007669"/>
    <property type="project" value="TreeGrafter"/>
</dbReference>
<sequence length="316" mass="34365">MTKRIAVVNDLSGFGRCSLTAAISVIAAMGVQPCPLPTAILSAQTGYPSYFYDDYTDKMAEIQEEWKKMSVRFDGIYMGFMSGCRQIGRAIDFLETFQKEDTFLLVDPIMGDNGARFEMFSPGFQQEMKRLVKRADIITPNLTELCLLADADPGLAANREDAGAEGDGAEKAGGGDNGRKIVRGAAEIVETAEKLARHVMQDGPKEVVVTGIRFRDSLDGREMMGNLAVTKDRAQFFAHPFIGEGYSGTGDLFASVIAGGKARGDSLAEDVKLAGEMIALAIQDSVRDRVPRDEGAEYEKYLPKLMKSVFVGEPSL</sequence>
<comment type="caution">
    <text evidence="8">The sequence shown here is derived from an EMBL/GenBank/DDBJ whole genome shotgun (WGS) entry which is preliminary data.</text>
</comment>
<accession>A0A9D2R2I8</accession>
<keyword evidence="4 8" id="KW-0418">Kinase</keyword>
<dbReference type="SUPFAM" id="SSF53613">
    <property type="entry name" value="Ribokinase-like"/>
    <property type="match status" value="1"/>
</dbReference>
<evidence type="ECO:0000313" key="9">
    <source>
        <dbReference type="Proteomes" id="UP000823897"/>
    </source>
</evidence>
<dbReference type="PANTHER" id="PTHR10534:SF2">
    <property type="entry name" value="PYRIDOXAL KINASE"/>
    <property type="match status" value="1"/>
</dbReference>
<dbReference type="Proteomes" id="UP000823897">
    <property type="component" value="Unassembled WGS sequence"/>
</dbReference>
<evidence type="ECO:0000256" key="4">
    <source>
        <dbReference type="ARBA" id="ARBA00022777"/>
    </source>
</evidence>
<evidence type="ECO:0000256" key="3">
    <source>
        <dbReference type="ARBA" id="ARBA00022741"/>
    </source>
</evidence>
<evidence type="ECO:0000313" key="8">
    <source>
        <dbReference type="EMBL" id="HJD34193.1"/>
    </source>
</evidence>
<keyword evidence="5" id="KW-0067">ATP-binding</keyword>
<dbReference type="Gene3D" id="3.40.1190.20">
    <property type="match status" value="1"/>
</dbReference>
<dbReference type="EC" id="2.7.1.35" evidence="1"/>
<keyword evidence="2 8" id="KW-0808">Transferase</keyword>
<dbReference type="GO" id="GO:0008478">
    <property type="term" value="F:pyridoxal kinase activity"/>
    <property type="evidence" value="ECO:0007669"/>
    <property type="project" value="UniProtKB-EC"/>
</dbReference>
<evidence type="ECO:0000259" key="7">
    <source>
        <dbReference type="Pfam" id="PF08543"/>
    </source>
</evidence>